<dbReference type="EMBL" id="QVJI01000031">
    <property type="protein sequence ID" value="RFN62293.1"/>
    <property type="molecule type" value="Genomic_DNA"/>
</dbReference>
<comment type="caution">
    <text evidence="1">The sequence shown here is derived from an EMBL/GenBank/DDBJ whole genome shotgun (WGS) entry which is preliminary data.</text>
</comment>
<proteinExistence type="predicted"/>
<accession>A0A1Q5Y424</accession>
<dbReference type="GO" id="GO:0003677">
    <property type="term" value="F:DNA binding"/>
    <property type="evidence" value="ECO:0007669"/>
    <property type="project" value="InterPro"/>
</dbReference>
<dbReference type="Pfam" id="PF06892">
    <property type="entry name" value="Phage_CP76"/>
    <property type="match status" value="1"/>
</dbReference>
<gene>
    <name evidence="1" type="ORF">CH627_10020</name>
</gene>
<dbReference type="AlphaFoldDB" id="A0A1Q5Y424"/>
<dbReference type="RefSeq" id="WP_005651123.1">
    <property type="nucleotide sequence ID" value="NZ_AP018773.1"/>
</dbReference>
<dbReference type="InterPro" id="IPR009679">
    <property type="entry name" value="Phage_186_CII-like"/>
</dbReference>
<name>A0A1Q5Y424_HAEIF</name>
<organism evidence="1">
    <name type="scientific">Haemophilus influenzae</name>
    <dbReference type="NCBI Taxonomy" id="727"/>
    <lineage>
        <taxon>Bacteria</taxon>
        <taxon>Pseudomonadati</taxon>
        <taxon>Pseudomonadota</taxon>
        <taxon>Gammaproteobacteria</taxon>
        <taxon>Pasteurellales</taxon>
        <taxon>Pasteurellaceae</taxon>
        <taxon>Haemophilus</taxon>
    </lineage>
</organism>
<evidence type="ECO:0000313" key="1">
    <source>
        <dbReference type="EMBL" id="RFN62293.1"/>
    </source>
</evidence>
<sequence length="150" mass="16227">MNSKDIQRTLHRDCKNASGGITTLALTLGKSPNILGNKLNVECENNHLSFIEALDLIEITNSTRTVAAIADKIDHLIVPMPKCASCCADVVQGFLDITTNAGKIGEQIKSAVHPNSDLGRELSNKEKQTISASIDALIESALCLKWELEQ</sequence>
<reference evidence="1" key="1">
    <citation type="submission" date="2018-08" db="EMBL/GenBank/DDBJ databases">
        <title>Antagonistic pleiotropy in the bifunctional surface protein FadL/P1 during adaptation of Haemophilus influenzae to chronic lung infection associated with COPD.</title>
        <authorList>
            <person name="Moleres J."/>
            <person name="Ehrlich R."/>
        </authorList>
    </citation>
    <scope>NUCLEOTIDE SEQUENCE [LARGE SCALE GENOMIC DNA]</scope>
    <source>
        <strain evidence="1">P668-6062</strain>
    </source>
</reference>
<protein>
    <submittedName>
        <fullName evidence="1">Uncharacterized protein</fullName>
    </submittedName>
</protein>
<dbReference type="KEGG" id="hix:NTHI723_01846"/>